<reference evidence="2" key="1">
    <citation type="submission" date="2020-06" db="EMBL/GenBank/DDBJ databases">
        <authorList>
            <person name="Li T."/>
            <person name="Hu X."/>
            <person name="Zhang T."/>
            <person name="Song X."/>
            <person name="Zhang H."/>
            <person name="Dai N."/>
            <person name="Sheng W."/>
            <person name="Hou X."/>
            <person name="Wei L."/>
        </authorList>
    </citation>
    <scope>NUCLEOTIDE SEQUENCE</scope>
    <source>
        <strain evidence="2">G02</strain>
        <tissue evidence="2">Leaf</tissue>
    </source>
</reference>
<dbReference type="AlphaFoldDB" id="A0AAW2PZE3"/>
<proteinExistence type="predicted"/>
<dbReference type="InterPro" id="IPR026960">
    <property type="entry name" value="RVT-Znf"/>
</dbReference>
<comment type="caution">
    <text evidence="2">The sequence shown here is derived from an EMBL/GenBank/DDBJ whole genome shotgun (WGS) entry which is preliminary data.</text>
</comment>
<evidence type="ECO:0000259" key="1">
    <source>
        <dbReference type="Pfam" id="PF13966"/>
    </source>
</evidence>
<dbReference type="Pfam" id="PF13966">
    <property type="entry name" value="zf-RVT"/>
    <property type="match status" value="1"/>
</dbReference>
<dbReference type="PANTHER" id="PTHR33116">
    <property type="entry name" value="REVERSE TRANSCRIPTASE ZINC-BINDING DOMAIN-CONTAINING PROTEIN-RELATED-RELATED"/>
    <property type="match status" value="1"/>
</dbReference>
<organism evidence="2">
    <name type="scientific">Sesamum radiatum</name>
    <name type="common">Black benniseed</name>
    <dbReference type="NCBI Taxonomy" id="300843"/>
    <lineage>
        <taxon>Eukaryota</taxon>
        <taxon>Viridiplantae</taxon>
        <taxon>Streptophyta</taxon>
        <taxon>Embryophyta</taxon>
        <taxon>Tracheophyta</taxon>
        <taxon>Spermatophyta</taxon>
        <taxon>Magnoliopsida</taxon>
        <taxon>eudicotyledons</taxon>
        <taxon>Gunneridae</taxon>
        <taxon>Pentapetalae</taxon>
        <taxon>asterids</taxon>
        <taxon>lamiids</taxon>
        <taxon>Lamiales</taxon>
        <taxon>Pedaliaceae</taxon>
        <taxon>Sesamum</taxon>
    </lineage>
</organism>
<name>A0AAW2PZE3_SESRA</name>
<sequence>MMHWQQRSKMHWLKDGDGNTKFFHLYALARKKRNHISRLRDDAGTWKETETDIQGILLQYFRNIFASSQPATADLNAVLSVMQPRVTTEMNRSLADPFTEIEVKQAVFGMYPFKSPGPDGMPPLFFQKFWPIIGNDVTCSVLRILNDHMLYRKMNHTHVILIPKYDTLVFCEATEAQIGTIRLTLNDYERASGQVINFQKSIMVVGGRMPELRKTQLADILGVSLVPRHDRYLGLPARGGRSRGALFQGIRDRIWDRITGWNSKLLSQAGKEGGLGFRGVKEFNQALLAKQGWRILSRSDALLSRILKARYFSHGTFWDAVAGRRPSLTWRSIIRARPLLEEGCQWAEGQGNERGCWRWRFHRLGRFTVRSAYVHARTMKARMMPSSSGTALNRGKELWSMIWGSVIPPRVKVFMWRLCKGALPTLESLGKRKADIDPLCATCGDMVESVKHTFLHCPFARQVWALSCIPWRSLSVWDQGVVEWVVQVGHEISVMDRARFFTLCWIIWQKRCKKLMENQCLDTMCAWREAEVLLENYQRVKRSVRIHV</sequence>
<accession>A0AAW2PZE3</accession>
<reference evidence="2" key="2">
    <citation type="journal article" date="2024" name="Plant">
        <title>Genomic evolution and insights into agronomic trait innovations of Sesamum species.</title>
        <authorList>
            <person name="Miao H."/>
            <person name="Wang L."/>
            <person name="Qu L."/>
            <person name="Liu H."/>
            <person name="Sun Y."/>
            <person name="Le M."/>
            <person name="Wang Q."/>
            <person name="Wei S."/>
            <person name="Zheng Y."/>
            <person name="Lin W."/>
            <person name="Duan Y."/>
            <person name="Cao H."/>
            <person name="Xiong S."/>
            <person name="Wang X."/>
            <person name="Wei L."/>
            <person name="Li C."/>
            <person name="Ma Q."/>
            <person name="Ju M."/>
            <person name="Zhao R."/>
            <person name="Li G."/>
            <person name="Mu C."/>
            <person name="Tian Q."/>
            <person name="Mei H."/>
            <person name="Zhang T."/>
            <person name="Gao T."/>
            <person name="Zhang H."/>
        </authorList>
    </citation>
    <scope>NUCLEOTIDE SEQUENCE</scope>
    <source>
        <strain evidence="2">G02</strain>
    </source>
</reference>
<dbReference type="EMBL" id="JACGWJ010000016">
    <property type="protein sequence ID" value="KAL0360850.1"/>
    <property type="molecule type" value="Genomic_DNA"/>
</dbReference>
<dbReference type="PANTHER" id="PTHR33116:SF86">
    <property type="entry name" value="REVERSE TRANSCRIPTASE DOMAIN-CONTAINING PROTEIN"/>
    <property type="match status" value="1"/>
</dbReference>
<protein>
    <submittedName>
        <fullName evidence="2">Mitochondrial protein</fullName>
    </submittedName>
</protein>
<gene>
    <name evidence="2" type="ORF">Sradi_3769500</name>
</gene>
<feature type="domain" description="Reverse transcriptase zinc-binding" evidence="1">
    <location>
        <begin position="367"/>
        <end position="464"/>
    </location>
</feature>
<evidence type="ECO:0000313" key="2">
    <source>
        <dbReference type="EMBL" id="KAL0360850.1"/>
    </source>
</evidence>